<evidence type="ECO:0000256" key="2">
    <source>
        <dbReference type="ARBA" id="ARBA00023125"/>
    </source>
</evidence>
<dbReference type="PROSITE" id="PS50987">
    <property type="entry name" value="HTH_ARSR_2"/>
    <property type="match status" value="1"/>
</dbReference>
<dbReference type="InterPro" id="IPR011991">
    <property type="entry name" value="ArsR-like_HTH"/>
</dbReference>
<dbReference type="PANTHER" id="PTHR33154">
    <property type="entry name" value="TRANSCRIPTIONAL REGULATOR, ARSR FAMILY"/>
    <property type="match status" value="1"/>
</dbReference>
<dbReference type="InterPro" id="IPR001845">
    <property type="entry name" value="HTH_ArsR_DNA-bd_dom"/>
</dbReference>
<evidence type="ECO:0000259" key="5">
    <source>
        <dbReference type="PROSITE" id="PS50987"/>
    </source>
</evidence>
<dbReference type="SUPFAM" id="SSF46785">
    <property type="entry name" value="Winged helix' DNA-binding domain"/>
    <property type="match status" value="1"/>
</dbReference>
<organism evidence="6 7">
    <name type="scientific">Agromyces lapidis</name>
    <dbReference type="NCBI Taxonomy" id="279574"/>
    <lineage>
        <taxon>Bacteria</taxon>
        <taxon>Bacillati</taxon>
        <taxon>Actinomycetota</taxon>
        <taxon>Actinomycetes</taxon>
        <taxon>Micrococcales</taxon>
        <taxon>Microbacteriaceae</taxon>
        <taxon>Agromyces</taxon>
    </lineage>
</organism>
<sequence>MHPFEILAEPVRRRIVEVLAVGSHPVGLLNDIISMEFQVSRSAVSHHLRILRDHGVVRVLPAYTERLYLLEEEFMQELDSAVAELFDLWDHRYGFGTDRPPIPPARPSRAPRASGAAPPAPTPGAARRHRAGRKGRRGFEPGSWLDDQT</sequence>
<keyword evidence="7" id="KW-1185">Reference proteome</keyword>
<protein>
    <submittedName>
        <fullName evidence="6">ArsR/SmtB family transcription factor</fullName>
    </submittedName>
</protein>
<keyword evidence="3" id="KW-0804">Transcription</keyword>
<evidence type="ECO:0000256" key="3">
    <source>
        <dbReference type="ARBA" id="ARBA00023163"/>
    </source>
</evidence>
<dbReference type="PRINTS" id="PR00778">
    <property type="entry name" value="HTHARSR"/>
</dbReference>
<evidence type="ECO:0000313" key="7">
    <source>
        <dbReference type="Proteomes" id="UP001589667"/>
    </source>
</evidence>
<feature type="compositionally biased region" description="Low complexity" evidence="4">
    <location>
        <begin position="107"/>
        <end position="117"/>
    </location>
</feature>
<dbReference type="Pfam" id="PF01022">
    <property type="entry name" value="HTH_5"/>
    <property type="match status" value="1"/>
</dbReference>
<dbReference type="InterPro" id="IPR051081">
    <property type="entry name" value="HTH_MetalResp_TranReg"/>
</dbReference>
<dbReference type="SMART" id="SM00418">
    <property type="entry name" value="HTH_ARSR"/>
    <property type="match status" value="1"/>
</dbReference>
<dbReference type="InterPro" id="IPR036388">
    <property type="entry name" value="WH-like_DNA-bd_sf"/>
</dbReference>
<name>A0ABV5STP4_9MICO</name>
<evidence type="ECO:0000313" key="6">
    <source>
        <dbReference type="EMBL" id="MFB9643721.1"/>
    </source>
</evidence>
<dbReference type="EMBL" id="JBHMBL010000003">
    <property type="protein sequence ID" value="MFB9643721.1"/>
    <property type="molecule type" value="Genomic_DNA"/>
</dbReference>
<feature type="compositionally biased region" description="Basic residues" evidence="4">
    <location>
        <begin position="126"/>
        <end position="136"/>
    </location>
</feature>
<dbReference type="Gene3D" id="1.10.10.10">
    <property type="entry name" value="Winged helix-like DNA-binding domain superfamily/Winged helix DNA-binding domain"/>
    <property type="match status" value="1"/>
</dbReference>
<accession>A0ABV5STP4</accession>
<dbReference type="PANTHER" id="PTHR33154:SF33">
    <property type="entry name" value="TRANSCRIPTIONAL REPRESSOR SDPR"/>
    <property type="match status" value="1"/>
</dbReference>
<gene>
    <name evidence="6" type="ORF">ACFFQV_15615</name>
</gene>
<feature type="domain" description="HTH arsR-type" evidence="5">
    <location>
        <begin position="1"/>
        <end position="90"/>
    </location>
</feature>
<evidence type="ECO:0000256" key="4">
    <source>
        <dbReference type="SAM" id="MobiDB-lite"/>
    </source>
</evidence>
<dbReference type="Proteomes" id="UP001589667">
    <property type="component" value="Unassembled WGS sequence"/>
</dbReference>
<comment type="caution">
    <text evidence="6">The sequence shown here is derived from an EMBL/GenBank/DDBJ whole genome shotgun (WGS) entry which is preliminary data.</text>
</comment>
<dbReference type="RefSeq" id="WP_157425481.1">
    <property type="nucleotide sequence ID" value="NZ_BAAANI010000003.1"/>
</dbReference>
<reference evidence="6 7" key="1">
    <citation type="submission" date="2024-09" db="EMBL/GenBank/DDBJ databases">
        <authorList>
            <person name="Sun Q."/>
            <person name="Mori K."/>
        </authorList>
    </citation>
    <scope>NUCLEOTIDE SEQUENCE [LARGE SCALE GENOMIC DNA]</scope>
    <source>
        <strain evidence="6 7">JCM 14321</strain>
    </source>
</reference>
<proteinExistence type="predicted"/>
<dbReference type="InterPro" id="IPR036390">
    <property type="entry name" value="WH_DNA-bd_sf"/>
</dbReference>
<dbReference type="CDD" id="cd00090">
    <property type="entry name" value="HTH_ARSR"/>
    <property type="match status" value="1"/>
</dbReference>
<evidence type="ECO:0000256" key="1">
    <source>
        <dbReference type="ARBA" id="ARBA00023015"/>
    </source>
</evidence>
<keyword evidence="2" id="KW-0238">DNA-binding</keyword>
<keyword evidence="1" id="KW-0805">Transcription regulation</keyword>
<feature type="region of interest" description="Disordered" evidence="4">
    <location>
        <begin position="97"/>
        <end position="149"/>
    </location>
</feature>